<dbReference type="PROSITE" id="PS50297">
    <property type="entry name" value="ANK_REP_REGION"/>
    <property type="match status" value="2"/>
</dbReference>
<proteinExistence type="predicted"/>
<dbReference type="PANTHER" id="PTHR24126">
    <property type="entry name" value="ANKYRIN REPEAT, PH AND SEC7 DOMAIN CONTAINING PROTEIN SECG-RELATED"/>
    <property type="match status" value="1"/>
</dbReference>
<dbReference type="OrthoDB" id="20052at2759"/>
<comment type="caution">
    <text evidence="4">The sequence shown here is derived from an EMBL/GenBank/DDBJ whole genome shotgun (WGS) entry which is preliminary data.</text>
</comment>
<reference evidence="4 5" key="1">
    <citation type="submission" date="2016-08" db="EMBL/GenBank/DDBJ databases">
        <title>A Parts List for Fungal Cellulosomes Revealed by Comparative Genomics.</title>
        <authorList>
            <consortium name="DOE Joint Genome Institute"/>
            <person name="Haitjema C.H."/>
            <person name="Gilmore S.P."/>
            <person name="Henske J.K."/>
            <person name="Solomon K.V."/>
            <person name="De Groot R."/>
            <person name="Kuo A."/>
            <person name="Mondo S.J."/>
            <person name="Salamov A.A."/>
            <person name="Labutti K."/>
            <person name="Zhao Z."/>
            <person name="Chiniquy J."/>
            <person name="Barry K."/>
            <person name="Brewer H.M."/>
            <person name="Purvine S.O."/>
            <person name="Wright A.T."/>
            <person name="Boxma B."/>
            <person name="Van Alen T."/>
            <person name="Hackstein J.H."/>
            <person name="Baker S.E."/>
            <person name="Grigoriev I.V."/>
            <person name="O'Malley M.A."/>
        </authorList>
    </citation>
    <scope>NUCLEOTIDE SEQUENCE [LARGE SCALE GENOMIC DNA]</scope>
    <source>
        <strain evidence="4 5">G1</strain>
    </source>
</reference>
<keyword evidence="2 3" id="KW-0040">ANK repeat</keyword>
<dbReference type="SUPFAM" id="SSF48403">
    <property type="entry name" value="Ankyrin repeat"/>
    <property type="match status" value="2"/>
</dbReference>
<evidence type="ECO:0000256" key="1">
    <source>
        <dbReference type="ARBA" id="ARBA00022737"/>
    </source>
</evidence>
<feature type="repeat" description="ANK" evidence="3">
    <location>
        <begin position="182"/>
        <end position="214"/>
    </location>
</feature>
<dbReference type="Pfam" id="PF12796">
    <property type="entry name" value="Ank_2"/>
    <property type="match status" value="2"/>
</dbReference>
<protein>
    <submittedName>
        <fullName evidence="4">Ankyrin</fullName>
    </submittedName>
</protein>
<dbReference type="SMART" id="SM00248">
    <property type="entry name" value="ANK"/>
    <property type="match status" value="7"/>
</dbReference>
<feature type="repeat" description="ANK" evidence="3">
    <location>
        <begin position="215"/>
        <end position="247"/>
    </location>
</feature>
<dbReference type="Gene3D" id="1.25.40.20">
    <property type="entry name" value="Ankyrin repeat-containing domain"/>
    <property type="match status" value="2"/>
</dbReference>
<keyword evidence="5" id="KW-1185">Reference proteome</keyword>
<dbReference type="Proteomes" id="UP000193920">
    <property type="component" value="Unassembled WGS sequence"/>
</dbReference>
<gene>
    <name evidence="4" type="ORF">LY90DRAFT_300127</name>
</gene>
<dbReference type="InterPro" id="IPR036770">
    <property type="entry name" value="Ankyrin_rpt-contain_sf"/>
</dbReference>
<feature type="repeat" description="ANK" evidence="3">
    <location>
        <begin position="112"/>
        <end position="144"/>
    </location>
</feature>
<evidence type="ECO:0000313" key="4">
    <source>
        <dbReference type="EMBL" id="ORY16673.1"/>
    </source>
</evidence>
<feature type="non-terminal residue" evidence="4">
    <location>
        <position position="1"/>
    </location>
</feature>
<dbReference type="PANTHER" id="PTHR24126:SF14">
    <property type="entry name" value="ANK_REP_REGION DOMAIN-CONTAINING PROTEIN"/>
    <property type="match status" value="1"/>
</dbReference>
<organism evidence="4 5">
    <name type="scientific">Neocallimastix californiae</name>
    <dbReference type="NCBI Taxonomy" id="1754190"/>
    <lineage>
        <taxon>Eukaryota</taxon>
        <taxon>Fungi</taxon>
        <taxon>Fungi incertae sedis</taxon>
        <taxon>Chytridiomycota</taxon>
        <taxon>Chytridiomycota incertae sedis</taxon>
        <taxon>Neocallimastigomycetes</taxon>
        <taxon>Neocallimastigales</taxon>
        <taxon>Neocallimastigaceae</taxon>
        <taxon>Neocallimastix</taxon>
    </lineage>
</organism>
<evidence type="ECO:0000313" key="5">
    <source>
        <dbReference type="Proteomes" id="UP000193920"/>
    </source>
</evidence>
<feature type="non-terminal residue" evidence="4">
    <location>
        <position position="256"/>
    </location>
</feature>
<evidence type="ECO:0000256" key="3">
    <source>
        <dbReference type="PROSITE-ProRule" id="PRU00023"/>
    </source>
</evidence>
<accession>A0A1Y2A2C0</accession>
<evidence type="ECO:0000256" key="2">
    <source>
        <dbReference type="ARBA" id="ARBA00023043"/>
    </source>
</evidence>
<dbReference type="AlphaFoldDB" id="A0A1Y2A2C0"/>
<name>A0A1Y2A2C0_9FUNG</name>
<dbReference type="EMBL" id="MCOG01000331">
    <property type="protein sequence ID" value="ORY16673.1"/>
    <property type="molecule type" value="Genomic_DNA"/>
</dbReference>
<dbReference type="PROSITE" id="PS50088">
    <property type="entry name" value="ANK_REPEAT"/>
    <property type="match status" value="3"/>
</dbReference>
<dbReference type="InterPro" id="IPR002110">
    <property type="entry name" value="Ankyrin_rpt"/>
</dbReference>
<dbReference type="Pfam" id="PF00023">
    <property type="entry name" value="Ank"/>
    <property type="match status" value="2"/>
</dbReference>
<keyword evidence="1" id="KW-0677">Repeat</keyword>
<sequence>DINGKDKYGEYPFFCAVDRNNIDIVKLIINYAVKKNRYGEYPFLWAIGNNNIEIVKLIIDYANEHNILLDINGKEKLLENYFDLISACKNENEKAIKRLVKEGTNANAENEIGDTPLSISCEKGNLSIIKYLIENGAETDKCNSTGNSPLNLLCKIESEKSLKIINYLIKNAKVDINFKDKNGNTPLLMASYFRNNEIILKLIENGADPNIQNNFGNTPLIVSYYFKNEKIIQELKKKGADMSIKNKYGENYLSIA</sequence>